<feature type="region of interest" description="Disordered" evidence="1">
    <location>
        <begin position="1016"/>
        <end position="1039"/>
    </location>
</feature>
<sequence>MVKFHHHHRHLQSSLPKMTLLPKLTVATIIKRLLFNNHKNNDNYSIKHCSTLPKMIIILILIISITFITNVQANSSSNNEPIAQSESISKSTFQLRPKDGVQNGEGKSYPATINSSTTTAKDIRKLLEDYVQYLANLPDIRKEIREKNSHSNSKKSQQDIISTAETSDEKAIHPRLTAYQTFVPITNHPSSQGEYVYHHDLNEDDDDDDMNDERRQRLRNNFGESNVVAKQQSSSTKPQRQSNTDQNSIIIPTNRYADKSSVTLGLNDEELSSFIKTVLGTVKTKNEPTTTTTELPLALIDEQDDEQMMSNMTNINDGTYNNDLAIEELMAYVDPEDDDNDDDDDNNNNNNDDDNGKIANNLIEHQQNSSMNETFLETSTIQPLMMETTTFDPLLSEMIVTNETNNISGEKSVFNLNNVVVDDDDLSTTTMKSIIENRINLTKITDEFYHKENKANDSNQQQPHMSEINQNDLLEQLKRTRELLSIQIEKLKTLEQTVFQRRKTTAETATTITATTVPMITTESPLDMTTESNLNHLNEHQDNQIDQPSIGGTYIFDKNLLNNETSHEMLTTSAPEYSSSSLRNIEMTSLNIDKNITAKAVATTIQPNDDNGSYYETTTAIQIPTYKHNNNNKEKSFRFNLIKENGNNNNNNDEIIYSKNSPHSSKSIQPNDDIIEKNNINRNNVKIVKSSNKDQNKIRINVNPAVSIFKNNQAKQTESDSIIKLNDSNYDRSILSLKTTAKPLLMPIIQQNNRLTSSIGNDVSKIVIPIINSSMIEPLKSPSSLFAMDEPNSVLILSHSNGGEEESTNNNNNNNVNIKNNESNIETMILTHVPKITIIHKIMKPIRTINGNKNNNVIKIDRQNIKDQSIDNIDNQNNNNKNRDYLFESDENIYQEALRRHQDLIRSTMSSMSLYPASIKRYRIKNGPGNNSRINSVGEIYLLPNFSTTNKSQQKQQQQTNFTTSFVNKNNQSKLIDVPISLANDSLLLSKQIHTINNDYSNTHYSLVSESKETSVGSSKTMNNSNNNNEKIIDTNKNF</sequence>
<accession>A0A6P6XRY2</accession>
<dbReference type="Proteomes" id="UP000515146">
    <property type="component" value="Unplaced"/>
</dbReference>
<feature type="region of interest" description="Disordered" evidence="1">
    <location>
        <begin position="76"/>
        <end position="114"/>
    </location>
</feature>
<feature type="compositionally biased region" description="Acidic residues" evidence="1">
    <location>
        <begin position="334"/>
        <end position="346"/>
    </location>
</feature>
<feature type="compositionally biased region" description="Low complexity" evidence="1">
    <location>
        <begin position="1018"/>
        <end position="1039"/>
    </location>
</feature>
<name>A0A6P6XRY2_DERPT</name>
<feature type="region of interest" description="Disordered" evidence="1">
    <location>
        <begin position="145"/>
        <end position="168"/>
    </location>
</feature>
<reference evidence="3" key="1">
    <citation type="submission" date="2025-08" db="UniProtKB">
        <authorList>
            <consortium name="RefSeq"/>
        </authorList>
    </citation>
    <scope>IDENTIFICATION</scope>
    <source>
        <strain evidence="3">Airmid</strain>
    </source>
</reference>
<proteinExistence type="predicted"/>
<evidence type="ECO:0000313" key="2">
    <source>
        <dbReference type="Proteomes" id="UP000515146"/>
    </source>
</evidence>
<protein>
    <submittedName>
        <fullName evidence="3">Probable WRKY transcription factor protein 1</fullName>
    </submittedName>
</protein>
<evidence type="ECO:0000313" key="3">
    <source>
        <dbReference type="RefSeq" id="XP_027195568.1"/>
    </source>
</evidence>
<feature type="compositionally biased region" description="Polar residues" evidence="1">
    <location>
        <begin position="76"/>
        <end position="94"/>
    </location>
</feature>
<keyword evidence="2" id="KW-1185">Reference proteome</keyword>
<gene>
    <name evidence="3" type="primary">LOC113790138</name>
</gene>
<feature type="region of interest" description="Disordered" evidence="1">
    <location>
        <begin position="334"/>
        <end position="358"/>
    </location>
</feature>
<dbReference type="InParanoid" id="A0A6P6XRY2"/>
<feature type="region of interest" description="Disordered" evidence="1">
    <location>
        <begin position="219"/>
        <end position="252"/>
    </location>
</feature>
<dbReference type="RefSeq" id="XP_027195568.1">
    <property type="nucleotide sequence ID" value="XM_027339767.1"/>
</dbReference>
<evidence type="ECO:0000256" key="1">
    <source>
        <dbReference type="SAM" id="MobiDB-lite"/>
    </source>
</evidence>
<dbReference type="AlphaFoldDB" id="A0A6P6XRY2"/>
<dbReference type="KEGG" id="dpte:113790138"/>
<dbReference type="OrthoDB" id="10623675at2759"/>
<feature type="compositionally biased region" description="Polar residues" evidence="1">
    <location>
        <begin position="222"/>
        <end position="251"/>
    </location>
</feature>
<organism evidence="2 3">
    <name type="scientific">Dermatophagoides pteronyssinus</name>
    <name type="common">European house dust mite</name>
    <dbReference type="NCBI Taxonomy" id="6956"/>
    <lineage>
        <taxon>Eukaryota</taxon>
        <taxon>Metazoa</taxon>
        <taxon>Ecdysozoa</taxon>
        <taxon>Arthropoda</taxon>
        <taxon>Chelicerata</taxon>
        <taxon>Arachnida</taxon>
        <taxon>Acari</taxon>
        <taxon>Acariformes</taxon>
        <taxon>Sarcoptiformes</taxon>
        <taxon>Astigmata</taxon>
        <taxon>Psoroptidia</taxon>
        <taxon>Analgoidea</taxon>
        <taxon>Pyroglyphidae</taxon>
        <taxon>Dermatophagoidinae</taxon>
        <taxon>Dermatophagoides</taxon>
    </lineage>
</organism>